<dbReference type="PANTHER" id="PTHR47707:SF1">
    <property type="entry name" value="NUDIX HYDROLASE FAMILY PROTEIN"/>
    <property type="match status" value="1"/>
</dbReference>
<accession>A0A1B2IYB0</accession>
<evidence type="ECO:0000313" key="15">
    <source>
        <dbReference type="Proteomes" id="UP000093267"/>
    </source>
</evidence>
<evidence type="ECO:0000256" key="2">
    <source>
        <dbReference type="ARBA" id="ARBA00005582"/>
    </source>
</evidence>
<evidence type="ECO:0000313" key="14">
    <source>
        <dbReference type="EMBL" id="ANZ67021.1"/>
    </source>
</evidence>
<keyword evidence="8" id="KW-0460">Magnesium</keyword>
<keyword evidence="9" id="KW-0234">DNA repair</keyword>
<dbReference type="RefSeq" id="WP_065902291.1">
    <property type="nucleotide sequence ID" value="NZ_CP014912.1"/>
</dbReference>
<keyword evidence="3" id="KW-0515">Mutator protein</keyword>
<dbReference type="InterPro" id="IPR020084">
    <property type="entry name" value="NUDIX_hydrolase_CS"/>
</dbReference>
<evidence type="ECO:0000256" key="5">
    <source>
        <dbReference type="ARBA" id="ARBA00022723"/>
    </source>
</evidence>
<keyword evidence="5" id="KW-0479">Metal-binding</keyword>
<feature type="domain" description="Nudix hydrolase" evidence="13">
    <location>
        <begin position="2"/>
        <end position="127"/>
    </location>
</feature>
<dbReference type="PRINTS" id="PR00502">
    <property type="entry name" value="NUDIXFAMILY"/>
</dbReference>
<dbReference type="GO" id="GO:0008413">
    <property type="term" value="F:8-oxo-7,8-dihydroguanosine triphosphate pyrophosphatase activity"/>
    <property type="evidence" value="ECO:0007669"/>
    <property type="project" value="TreeGrafter"/>
</dbReference>
<comment type="catalytic activity">
    <reaction evidence="10">
        <text>8-oxo-dGTP + H2O = 8-oxo-dGMP + diphosphate + H(+)</text>
        <dbReference type="Rhea" id="RHEA:31575"/>
        <dbReference type="ChEBI" id="CHEBI:15377"/>
        <dbReference type="ChEBI" id="CHEBI:15378"/>
        <dbReference type="ChEBI" id="CHEBI:33019"/>
        <dbReference type="ChEBI" id="CHEBI:63224"/>
        <dbReference type="ChEBI" id="CHEBI:77896"/>
        <dbReference type="EC" id="3.6.1.55"/>
    </reaction>
</comment>
<dbReference type="GO" id="GO:0035539">
    <property type="term" value="F:8-oxo-7,8-dihydrodeoxyguanosine triphosphate pyrophosphatase activity"/>
    <property type="evidence" value="ECO:0007669"/>
    <property type="project" value="UniProtKB-EC"/>
</dbReference>
<dbReference type="PROSITE" id="PS00893">
    <property type="entry name" value="NUDIX_BOX"/>
    <property type="match status" value="1"/>
</dbReference>
<evidence type="ECO:0000256" key="3">
    <source>
        <dbReference type="ARBA" id="ARBA00022457"/>
    </source>
</evidence>
<dbReference type="EMBL" id="CP014924">
    <property type="protein sequence ID" value="ANZ67021.1"/>
    <property type="molecule type" value="Genomic_DNA"/>
</dbReference>
<keyword evidence="15" id="KW-1185">Reference proteome</keyword>
<dbReference type="GO" id="GO:0006260">
    <property type="term" value="P:DNA replication"/>
    <property type="evidence" value="ECO:0007669"/>
    <property type="project" value="UniProtKB-KW"/>
</dbReference>
<evidence type="ECO:0000259" key="13">
    <source>
        <dbReference type="PROSITE" id="PS51462"/>
    </source>
</evidence>
<comment type="similarity">
    <text evidence="2 12">Belongs to the Nudix hydrolase family.</text>
</comment>
<dbReference type="CDD" id="cd03425">
    <property type="entry name" value="NUDIX_MutT_NudA_like"/>
    <property type="match status" value="1"/>
</dbReference>
<keyword evidence="4" id="KW-0235">DNA replication</keyword>
<keyword evidence="7 12" id="KW-0378">Hydrolase</keyword>
<evidence type="ECO:0000256" key="6">
    <source>
        <dbReference type="ARBA" id="ARBA00022763"/>
    </source>
</evidence>
<dbReference type="OrthoDB" id="9810648at2"/>
<dbReference type="InterPro" id="IPR020476">
    <property type="entry name" value="Nudix_hydrolase"/>
</dbReference>
<dbReference type="EC" id="3.6.1.55" evidence="11"/>
<dbReference type="GO" id="GO:0046872">
    <property type="term" value="F:metal ion binding"/>
    <property type="evidence" value="ECO:0007669"/>
    <property type="project" value="UniProtKB-KW"/>
</dbReference>
<dbReference type="GO" id="GO:0006281">
    <property type="term" value="P:DNA repair"/>
    <property type="evidence" value="ECO:0007669"/>
    <property type="project" value="UniProtKB-KW"/>
</dbReference>
<dbReference type="InterPro" id="IPR015797">
    <property type="entry name" value="NUDIX_hydrolase-like_dom_sf"/>
</dbReference>
<evidence type="ECO:0000256" key="1">
    <source>
        <dbReference type="ARBA" id="ARBA00001946"/>
    </source>
</evidence>
<evidence type="ECO:0000256" key="9">
    <source>
        <dbReference type="ARBA" id="ARBA00023204"/>
    </source>
</evidence>
<dbReference type="Proteomes" id="UP000093267">
    <property type="component" value="Chromosome"/>
</dbReference>
<evidence type="ECO:0000256" key="12">
    <source>
        <dbReference type="RuleBase" id="RU003476"/>
    </source>
</evidence>
<keyword evidence="6" id="KW-0227">DNA damage</keyword>
<evidence type="ECO:0000256" key="10">
    <source>
        <dbReference type="ARBA" id="ARBA00035861"/>
    </source>
</evidence>
<dbReference type="AlphaFoldDB" id="A0A1B2IYB0"/>
<dbReference type="SUPFAM" id="SSF55811">
    <property type="entry name" value="Nudix"/>
    <property type="match status" value="1"/>
</dbReference>
<protein>
    <recommendedName>
        <fullName evidence="11">8-oxo-dGTP diphosphatase</fullName>
        <ecNumber evidence="11">3.6.1.55</ecNumber>
    </recommendedName>
</protein>
<evidence type="ECO:0000256" key="7">
    <source>
        <dbReference type="ARBA" id="ARBA00022801"/>
    </source>
</evidence>
<evidence type="ECO:0000256" key="11">
    <source>
        <dbReference type="ARBA" id="ARBA00038905"/>
    </source>
</evidence>
<dbReference type="GO" id="GO:0044715">
    <property type="term" value="F:8-oxo-dGDP phosphatase activity"/>
    <property type="evidence" value="ECO:0007669"/>
    <property type="project" value="TreeGrafter"/>
</dbReference>
<dbReference type="Pfam" id="PF00293">
    <property type="entry name" value="NUDIX"/>
    <property type="match status" value="1"/>
</dbReference>
<name>A0A1B2IYB0_9LACO</name>
<dbReference type="GO" id="GO:0044716">
    <property type="term" value="F:8-oxo-GDP phosphatase activity"/>
    <property type="evidence" value="ECO:0007669"/>
    <property type="project" value="TreeGrafter"/>
</dbReference>
<dbReference type="Gene3D" id="3.90.79.10">
    <property type="entry name" value="Nucleoside Triphosphate Pyrophosphohydrolase"/>
    <property type="match status" value="1"/>
</dbReference>
<sequence length="137" mass="15404">MKKIQVVGAIILKSNKLLAAQRAANRALGSLWEFPGGKIEPDESPENALARELSEEFGAKATIFEPFTINGDATFDFGEVILHCYYARLDSEIIKTIAHDDLRWVTESESLELEWAPTDVPVIKELAKAGFTYEYRR</sequence>
<evidence type="ECO:0000256" key="8">
    <source>
        <dbReference type="ARBA" id="ARBA00022842"/>
    </source>
</evidence>
<reference evidence="14 15" key="1">
    <citation type="submission" date="2016-03" db="EMBL/GenBank/DDBJ databases">
        <title>Pediococcus and Lactobacillus from brewery environment - whole genome sequencing and assembly.</title>
        <authorList>
            <person name="Behr J."/>
            <person name="Geissler A.J."/>
            <person name="Vogel R.F."/>
        </authorList>
    </citation>
    <scope>NUCLEOTIDE SEQUENCE [LARGE SCALE GENOMIC DNA]</scope>
    <source>
        <strain evidence="14 15">TMW 1.1995</strain>
    </source>
</reference>
<dbReference type="InterPro" id="IPR047127">
    <property type="entry name" value="MutT-like"/>
</dbReference>
<evidence type="ECO:0000256" key="4">
    <source>
        <dbReference type="ARBA" id="ARBA00022705"/>
    </source>
</evidence>
<dbReference type="PROSITE" id="PS51462">
    <property type="entry name" value="NUDIX"/>
    <property type="match status" value="1"/>
</dbReference>
<dbReference type="PANTHER" id="PTHR47707">
    <property type="entry name" value="8-OXO-DGTP DIPHOSPHATASE"/>
    <property type="match status" value="1"/>
</dbReference>
<comment type="cofactor">
    <cofactor evidence="1">
        <name>Mg(2+)</name>
        <dbReference type="ChEBI" id="CHEBI:18420"/>
    </cofactor>
</comment>
<proteinExistence type="inferred from homology"/>
<organism evidence="14 15">
    <name type="scientific">Secundilactobacillus paracollinoides</name>
    <dbReference type="NCBI Taxonomy" id="240427"/>
    <lineage>
        <taxon>Bacteria</taxon>
        <taxon>Bacillati</taxon>
        <taxon>Bacillota</taxon>
        <taxon>Bacilli</taxon>
        <taxon>Lactobacillales</taxon>
        <taxon>Lactobacillaceae</taxon>
        <taxon>Secundilactobacillus</taxon>
    </lineage>
</organism>
<dbReference type="InterPro" id="IPR000086">
    <property type="entry name" value="NUDIX_hydrolase_dom"/>
</dbReference>
<gene>
    <name evidence="14" type="ORF">AYR63_07675</name>
</gene>